<evidence type="ECO:0000256" key="3">
    <source>
        <dbReference type="ARBA" id="ARBA00023125"/>
    </source>
</evidence>
<dbReference type="Pfam" id="PF04542">
    <property type="entry name" value="Sigma70_r2"/>
    <property type="match status" value="1"/>
</dbReference>
<dbReference type="RefSeq" id="WP_207987286.1">
    <property type="nucleotide sequence ID" value="NZ_CP071794.1"/>
</dbReference>
<dbReference type="SUPFAM" id="SSF88659">
    <property type="entry name" value="Sigma3 and sigma4 domains of RNA polymerase sigma factors"/>
    <property type="match status" value="2"/>
</dbReference>
<gene>
    <name evidence="8" type="ORF">J4G78_14740</name>
</gene>
<keyword evidence="9" id="KW-1185">Reference proteome</keyword>
<dbReference type="Gene3D" id="1.20.140.160">
    <property type="match status" value="1"/>
</dbReference>
<evidence type="ECO:0000259" key="7">
    <source>
        <dbReference type="Pfam" id="PF04545"/>
    </source>
</evidence>
<dbReference type="InterPro" id="IPR013325">
    <property type="entry name" value="RNA_pol_sigma_r2"/>
</dbReference>
<reference evidence="8 9" key="1">
    <citation type="submission" date="2021-03" db="EMBL/GenBank/DDBJ databases">
        <title>Complete genome of Parasphingorhabdus_sp.JHSY0214.</title>
        <authorList>
            <person name="Yoo J.H."/>
            <person name="Bae J.W."/>
        </authorList>
    </citation>
    <scope>NUCLEOTIDE SEQUENCE [LARGE SCALE GENOMIC DNA]</scope>
    <source>
        <strain evidence="8 9">JHSY0214</strain>
    </source>
</reference>
<feature type="domain" description="RNA polymerase sigma-70 region 2" evidence="6">
    <location>
        <begin position="22"/>
        <end position="90"/>
    </location>
</feature>
<keyword evidence="3" id="KW-0238">DNA-binding</keyword>
<feature type="domain" description="RNA polymerase sigma-70 region 3" evidence="5">
    <location>
        <begin position="104"/>
        <end position="142"/>
    </location>
</feature>
<dbReference type="Gene3D" id="1.10.1740.10">
    <property type="match status" value="1"/>
</dbReference>
<evidence type="ECO:0000259" key="5">
    <source>
        <dbReference type="Pfam" id="PF04539"/>
    </source>
</evidence>
<dbReference type="InterPro" id="IPR014284">
    <property type="entry name" value="RNA_pol_sigma-70_dom"/>
</dbReference>
<name>A0ABX7T1K0_9SPHN</name>
<sequence length="239" mass="27313">MLQSKNKASQAYGAMQIDEVRLVRENQSLVNKIAWQIKSFSPEQIELEDLIQVGLVAMVEAAGKYVDQGHNFSTYLYVRVRGAMIDYLRTTCSLRRSAVEWNKNLRRVSDQLAQQNGREPNEVELAEAMGIDQAEFRKNADRAADIHVDSLDEVYSDSSSWFTDDEDDQHEALEKSQMIELLSANLKKLNEREQMVLNSYFIEEMQLDEIGAVLDVSSVRICQIKKRALEKLQAAMTSE</sequence>
<evidence type="ECO:0000256" key="2">
    <source>
        <dbReference type="ARBA" id="ARBA00023082"/>
    </source>
</evidence>
<accession>A0ABX7T1K0</accession>
<dbReference type="InterPro" id="IPR000943">
    <property type="entry name" value="RNA_pol_sigma70"/>
</dbReference>
<dbReference type="InterPro" id="IPR007624">
    <property type="entry name" value="RNA_pol_sigma70_r3"/>
</dbReference>
<organism evidence="8 9">
    <name type="scientific">Parasphingorhabdus cellanae</name>
    <dbReference type="NCBI Taxonomy" id="2806553"/>
    <lineage>
        <taxon>Bacteria</taxon>
        <taxon>Pseudomonadati</taxon>
        <taxon>Pseudomonadota</taxon>
        <taxon>Alphaproteobacteria</taxon>
        <taxon>Sphingomonadales</taxon>
        <taxon>Sphingomonadaceae</taxon>
        <taxon>Parasphingorhabdus</taxon>
    </lineage>
</organism>
<dbReference type="InterPro" id="IPR013324">
    <property type="entry name" value="RNA_pol_sigma_r3/r4-like"/>
</dbReference>
<evidence type="ECO:0000259" key="6">
    <source>
        <dbReference type="Pfam" id="PF04542"/>
    </source>
</evidence>
<dbReference type="Pfam" id="PF04545">
    <property type="entry name" value="Sigma70_r4"/>
    <property type="match status" value="1"/>
</dbReference>
<feature type="domain" description="RNA polymerase sigma-70 region 4" evidence="7">
    <location>
        <begin position="186"/>
        <end position="233"/>
    </location>
</feature>
<dbReference type="SUPFAM" id="SSF88946">
    <property type="entry name" value="Sigma2 domain of RNA polymerase sigma factors"/>
    <property type="match status" value="1"/>
</dbReference>
<protein>
    <submittedName>
        <fullName evidence="8">Sigma-70 family RNA polymerase sigma factor</fullName>
    </submittedName>
</protein>
<dbReference type="CDD" id="cd06171">
    <property type="entry name" value="Sigma70_r4"/>
    <property type="match status" value="1"/>
</dbReference>
<dbReference type="InterPro" id="IPR007627">
    <property type="entry name" value="RNA_pol_sigma70_r2"/>
</dbReference>
<evidence type="ECO:0000256" key="1">
    <source>
        <dbReference type="ARBA" id="ARBA00023015"/>
    </source>
</evidence>
<evidence type="ECO:0000313" key="8">
    <source>
        <dbReference type="EMBL" id="QTD55448.1"/>
    </source>
</evidence>
<keyword evidence="4" id="KW-0804">Transcription</keyword>
<dbReference type="Proteomes" id="UP000663923">
    <property type="component" value="Chromosome"/>
</dbReference>
<dbReference type="InterPro" id="IPR007630">
    <property type="entry name" value="RNA_pol_sigma70_r4"/>
</dbReference>
<evidence type="ECO:0000313" key="9">
    <source>
        <dbReference type="Proteomes" id="UP000663923"/>
    </source>
</evidence>
<dbReference type="PRINTS" id="PR00046">
    <property type="entry name" value="SIGMA70FCT"/>
</dbReference>
<keyword evidence="1" id="KW-0805">Transcription regulation</keyword>
<dbReference type="PANTHER" id="PTHR30385:SF7">
    <property type="entry name" value="RNA POLYMERASE SIGMA FACTOR FLIA"/>
    <property type="match status" value="1"/>
</dbReference>
<dbReference type="PANTHER" id="PTHR30385">
    <property type="entry name" value="SIGMA FACTOR F FLAGELLAR"/>
    <property type="match status" value="1"/>
</dbReference>
<dbReference type="NCBIfam" id="TIGR02937">
    <property type="entry name" value="sigma70-ECF"/>
    <property type="match status" value="1"/>
</dbReference>
<dbReference type="EMBL" id="CP071794">
    <property type="protein sequence ID" value="QTD55448.1"/>
    <property type="molecule type" value="Genomic_DNA"/>
</dbReference>
<keyword evidence="2" id="KW-0731">Sigma factor</keyword>
<evidence type="ECO:0000256" key="4">
    <source>
        <dbReference type="ARBA" id="ARBA00023163"/>
    </source>
</evidence>
<dbReference type="Pfam" id="PF04539">
    <property type="entry name" value="Sigma70_r3"/>
    <property type="match status" value="1"/>
</dbReference>
<proteinExistence type="predicted"/>